<dbReference type="PANTHER" id="PTHR31044">
    <property type="entry name" value="BETA-1,3 GLUCANASE"/>
    <property type="match status" value="1"/>
</dbReference>
<dbReference type="GO" id="GO:0009506">
    <property type="term" value="C:plasmodesma"/>
    <property type="evidence" value="ECO:0007669"/>
    <property type="project" value="UniProtKB-ARBA"/>
</dbReference>
<keyword evidence="4" id="KW-0449">Lipoprotein</keyword>
<feature type="non-terminal residue" evidence="6">
    <location>
        <position position="1"/>
    </location>
</feature>
<evidence type="ECO:0000256" key="1">
    <source>
        <dbReference type="ARBA" id="ARBA00004609"/>
    </source>
</evidence>
<dbReference type="SMART" id="SM00768">
    <property type="entry name" value="X8"/>
    <property type="match status" value="1"/>
</dbReference>
<keyword evidence="3" id="KW-0732">Signal</keyword>
<sequence>PLSSSSSSRNCLSSIFAIPLTITDQSLLQILETELWCVAMNNAEDSALQTAIDWACGPGSADCAGINQGGPCYDPSDILKMASYVFKQLLPEERPRR</sequence>
<evidence type="ECO:0000259" key="5">
    <source>
        <dbReference type="SMART" id="SM00768"/>
    </source>
</evidence>
<gene>
    <name evidence="6" type="ORF">MERR_LOCUS44311</name>
</gene>
<dbReference type="AlphaFoldDB" id="A0A6D2KY03"/>
<dbReference type="GO" id="GO:0098552">
    <property type="term" value="C:side of membrane"/>
    <property type="evidence" value="ECO:0007669"/>
    <property type="project" value="UniProtKB-KW"/>
</dbReference>
<evidence type="ECO:0000256" key="2">
    <source>
        <dbReference type="ARBA" id="ARBA00022622"/>
    </source>
</evidence>
<name>A0A6D2KY03_9BRAS</name>
<protein>
    <recommendedName>
        <fullName evidence="5">X8 domain-containing protein</fullName>
    </recommendedName>
</protein>
<keyword evidence="7" id="KW-1185">Reference proteome</keyword>
<proteinExistence type="predicted"/>
<evidence type="ECO:0000313" key="7">
    <source>
        <dbReference type="Proteomes" id="UP000467841"/>
    </source>
</evidence>
<dbReference type="EMBL" id="CACVBM020001673">
    <property type="protein sequence ID" value="CAA7057075.1"/>
    <property type="molecule type" value="Genomic_DNA"/>
</dbReference>
<dbReference type="InterPro" id="IPR012946">
    <property type="entry name" value="X8"/>
</dbReference>
<dbReference type="GO" id="GO:0005886">
    <property type="term" value="C:plasma membrane"/>
    <property type="evidence" value="ECO:0007669"/>
    <property type="project" value="UniProtKB-SubCell"/>
</dbReference>
<keyword evidence="2" id="KW-0472">Membrane</keyword>
<dbReference type="OrthoDB" id="1919050at2759"/>
<keyword evidence="2" id="KW-0325">Glycoprotein</keyword>
<comment type="caution">
    <text evidence="6">The sequence shown here is derived from an EMBL/GenBank/DDBJ whole genome shotgun (WGS) entry which is preliminary data.</text>
</comment>
<comment type="subcellular location">
    <subcellularLocation>
        <location evidence="1">Cell membrane</location>
        <topology evidence="1">Lipid-anchor</topology>
        <topology evidence="1">GPI-anchor</topology>
    </subcellularLocation>
</comment>
<reference evidence="6" key="1">
    <citation type="submission" date="2020-01" db="EMBL/GenBank/DDBJ databases">
        <authorList>
            <person name="Mishra B."/>
        </authorList>
    </citation>
    <scope>NUCLEOTIDE SEQUENCE [LARGE SCALE GENOMIC DNA]</scope>
</reference>
<evidence type="ECO:0000313" key="6">
    <source>
        <dbReference type="EMBL" id="CAA7057075.1"/>
    </source>
</evidence>
<dbReference type="Pfam" id="PF07983">
    <property type="entry name" value="X8"/>
    <property type="match status" value="1"/>
</dbReference>
<keyword evidence="2" id="KW-0336">GPI-anchor</keyword>
<evidence type="ECO:0000256" key="4">
    <source>
        <dbReference type="ARBA" id="ARBA00023288"/>
    </source>
</evidence>
<dbReference type="PANTHER" id="PTHR31044:SF33">
    <property type="entry name" value="PLASMODESMATA CALLOSE-BINDING PROTEIN 5"/>
    <property type="match status" value="1"/>
</dbReference>
<organism evidence="6 7">
    <name type="scientific">Microthlaspi erraticum</name>
    <dbReference type="NCBI Taxonomy" id="1685480"/>
    <lineage>
        <taxon>Eukaryota</taxon>
        <taxon>Viridiplantae</taxon>
        <taxon>Streptophyta</taxon>
        <taxon>Embryophyta</taxon>
        <taxon>Tracheophyta</taxon>
        <taxon>Spermatophyta</taxon>
        <taxon>Magnoliopsida</taxon>
        <taxon>eudicotyledons</taxon>
        <taxon>Gunneridae</taxon>
        <taxon>Pentapetalae</taxon>
        <taxon>rosids</taxon>
        <taxon>malvids</taxon>
        <taxon>Brassicales</taxon>
        <taxon>Brassicaceae</taxon>
        <taxon>Coluteocarpeae</taxon>
        <taxon>Microthlaspi</taxon>
    </lineage>
</organism>
<feature type="domain" description="X8" evidence="5">
    <location>
        <begin position="35"/>
        <end position="95"/>
    </location>
</feature>
<evidence type="ECO:0000256" key="3">
    <source>
        <dbReference type="ARBA" id="ARBA00022729"/>
    </source>
</evidence>
<dbReference type="Proteomes" id="UP000467841">
    <property type="component" value="Unassembled WGS sequence"/>
</dbReference>
<accession>A0A6D2KY03</accession>
<dbReference type="InterPro" id="IPR044788">
    <property type="entry name" value="X8_dom_prot"/>
</dbReference>